<gene>
    <name evidence="3" type="ORF">B0T18DRAFT_467490</name>
</gene>
<organism evidence="3 4">
    <name type="scientific">Schizothecium vesticola</name>
    <dbReference type="NCBI Taxonomy" id="314040"/>
    <lineage>
        <taxon>Eukaryota</taxon>
        <taxon>Fungi</taxon>
        <taxon>Dikarya</taxon>
        <taxon>Ascomycota</taxon>
        <taxon>Pezizomycotina</taxon>
        <taxon>Sordariomycetes</taxon>
        <taxon>Sordariomycetidae</taxon>
        <taxon>Sordariales</taxon>
        <taxon>Schizotheciaceae</taxon>
        <taxon>Schizothecium</taxon>
    </lineage>
</organism>
<dbReference type="EMBL" id="JAUKUD010000005">
    <property type="protein sequence ID" value="KAK0742804.1"/>
    <property type="molecule type" value="Genomic_DNA"/>
</dbReference>
<keyword evidence="4" id="KW-1185">Reference proteome</keyword>
<protein>
    <submittedName>
        <fullName evidence="3">Beta-lactamase/transpeptidase-like protein</fullName>
    </submittedName>
</protein>
<name>A0AA40ENX0_9PEZI</name>
<sequence length="414" mass="45676">MTKPIIALAVAIMSIDKAYPVDLTAEVARVFPELAKRTFLRHAGRELTVADLLDNRTEFMWFTSDGKDFVNARNYSNEGFALAAAILEKSTGIPWPEFVRQQILQPLAMTNTFAGLTADEERRVSGQMAKSFSVSAEGPLADLREMRKYVRRDFRGIESLPISPSQASRATPQRKASPLTTAAGIVSTVSDLLIFYKFIDVFHLPEHRKSGFGQLSLSNLERGMLLADKVGDVDEVATGVAQDDDGPPPLGINHAERCRPDHIALRGSGRVAVLPCCDRVQELAHHVAASYLWDLYRYEESVCIGRYQLTHGIFATVSVDSSATMHKHTATHVDVDETQPEPCLVLRLYGSGYAYPLRVSRGASNDDGVEVKMKFASSMLELPPTGVGGSNQLIVKYFVVAFQRRGHGRFQGFV</sequence>
<evidence type="ECO:0000259" key="2">
    <source>
        <dbReference type="Pfam" id="PF00144"/>
    </source>
</evidence>
<dbReference type="InterPro" id="IPR012338">
    <property type="entry name" value="Beta-lactam/transpept-like"/>
</dbReference>
<dbReference type="PANTHER" id="PTHR46825">
    <property type="entry name" value="D-ALANYL-D-ALANINE-CARBOXYPEPTIDASE/ENDOPEPTIDASE AMPH"/>
    <property type="match status" value="1"/>
</dbReference>
<proteinExistence type="inferred from homology"/>
<evidence type="ECO:0000313" key="4">
    <source>
        <dbReference type="Proteomes" id="UP001172155"/>
    </source>
</evidence>
<dbReference type="SUPFAM" id="SSF56601">
    <property type="entry name" value="beta-lactamase/transpeptidase-like"/>
    <property type="match status" value="1"/>
</dbReference>
<evidence type="ECO:0000313" key="3">
    <source>
        <dbReference type="EMBL" id="KAK0742804.1"/>
    </source>
</evidence>
<dbReference type="InterPro" id="IPR050491">
    <property type="entry name" value="AmpC-like"/>
</dbReference>
<dbReference type="Pfam" id="PF00144">
    <property type="entry name" value="Beta-lactamase"/>
    <property type="match status" value="1"/>
</dbReference>
<dbReference type="InterPro" id="IPR001466">
    <property type="entry name" value="Beta-lactam-related"/>
</dbReference>
<accession>A0AA40ENX0</accession>
<comment type="caution">
    <text evidence="3">The sequence shown here is derived from an EMBL/GenBank/DDBJ whole genome shotgun (WGS) entry which is preliminary data.</text>
</comment>
<dbReference type="Proteomes" id="UP001172155">
    <property type="component" value="Unassembled WGS sequence"/>
</dbReference>
<dbReference type="Gene3D" id="3.40.710.10">
    <property type="entry name" value="DD-peptidase/beta-lactamase superfamily"/>
    <property type="match status" value="1"/>
</dbReference>
<comment type="similarity">
    <text evidence="1">Belongs to the peptidase S12 family.</text>
</comment>
<reference evidence="3" key="1">
    <citation type="submission" date="2023-06" db="EMBL/GenBank/DDBJ databases">
        <title>Genome-scale phylogeny and comparative genomics of the fungal order Sordariales.</title>
        <authorList>
            <consortium name="Lawrence Berkeley National Laboratory"/>
            <person name="Hensen N."/>
            <person name="Bonometti L."/>
            <person name="Westerberg I."/>
            <person name="Brannstrom I.O."/>
            <person name="Guillou S."/>
            <person name="Cros-Aarteil S."/>
            <person name="Calhoun S."/>
            <person name="Haridas S."/>
            <person name="Kuo A."/>
            <person name="Mondo S."/>
            <person name="Pangilinan J."/>
            <person name="Riley R."/>
            <person name="LaButti K."/>
            <person name="Andreopoulos B."/>
            <person name="Lipzen A."/>
            <person name="Chen C."/>
            <person name="Yanf M."/>
            <person name="Daum C."/>
            <person name="Ng V."/>
            <person name="Clum A."/>
            <person name="Steindorff A."/>
            <person name="Ohm R."/>
            <person name="Martin F."/>
            <person name="Silar P."/>
            <person name="Natvig D."/>
            <person name="Lalanne C."/>
            <person name="Gautier V."/>
            <person name="Ament-velasquez S.L."/>
            <person name="Kruys A."/>
            <person name="Hutchinson M.I."/>
            <person name="Powell A.J."/>
            <person name="Barry K."/>
            <person name="Miller A.N."/>
            <person name="Grigoriev I.V."/>
            <person name="Debuchy R."/>
            <person name="Gladieux P."/>
            <person name="Thoren M.H."/>
            <person name="Johannesson H."/>
        </authorList>
    </citation>
    <scope>NUCLEOTIDE SEQUENCE</scope>
    <source>
        <strain evidence="3">SMH3187-1</strain>
    </source>
</reference>
<dbReference type="AlphaFoldDB" id="A0AA40ENX0"/>
<dbReference type="PANTHER" id="PTHR46825:SF14">
    <property type="entry name" value="BETA-LACTAMASE-RELATED DOMAIN-CONTAINING PROTEIN"/>
    <property type="match status" value="1"/>
</dbReference>
<evidence type="ECO:0000256" key="1">
    <source>
        <dbReference type="ARBA" id="ARBA00038215"/>
    </source>
</evidence>
<feature type="domain" description="Beta-lactamase-related" evidence="2">
    <location>
        <begin position="1"/>
        <end position="207"/>
    </location>
</feature>